<organism evidence="1 2">
    <name type="scientific">Ignelater luminosus</name>
    <name type="common">Cucubano</name>
    <name type="synonym">Pyrophorus luminosus</name>
    <dbReference type="NCBI Taxonomy" id="2038154"/>
    <lineage>
        <taxon>Eukaryota</taxon>
        <taxon>Metazoa</taxon>
        <taxon>Ecdysozoa</taxon>
        <taxon>Arthropoda</taxon>
        <taxon>Hexapoda</taxon>
        <taxon>Insecta</taxon>
        <taxon>Pterygota</taxon>
        <taxon>Neoptera</taxon>
        <taxon>Endopterygota</taxon>
        <taxon>Coleoptera</taxon>
        <taxon>Polyphaga</taxon>
        <taxon>Elateriformia</taxon>
        <taxon>Elateroidea</taxon>
        <taxon>Elateridae</taxon>
        <taxon>Agrypninae</taxon>
        <taxon>Pyrophorini</taxon>
        <taxon>Ignelater</taxon>
    </lineage>
</organism>
<dbReference type="Proteomes" id="UP000801492">
    <property type="component" value="Unassembled WGS sequence"/>
</dbReference>
<evidence type="ECO:0000313" key="1">
    <source>
        <dbReference type="EMBL" id="KAF2888810.1"/>
    </source>
</evidence>
<evidence type="ECO:0000313" key="2">
    <source>
        <dbReference type="Proteomes" id="UP000801492"/>
    </source>
</evidence>
<accession>A0A8K0G1Y8</accession>
<dbReference type="EMBL" id="VTPC01073612">
    <property type="protein sequence ID" value="KAF2888810.1"/>
    <property type="molecule type" value="Genomic_DNA"/>
</dbReference>
<feature type="non-terminal residue" evidence="1">
    <location>
        <position position="57"/>
    </location>
</feature>
<gene>
    <name evidence="1" type="ORF">ILUMI_17363</name>
</gene>
<sequence>AKRDNRKKTVSGSGDDTHVTEMGTIVYDIIVKDSPVLDGLPIPESSGSNSSEAVVPL</sequence>
<dbReference type="AlphaFoldDB" id="A0A8K0G1Y8"/>
<feature type="non-terminal residue" evidence="1">
    <location>
        <position position="1"/>
    </location>
</feature>
<protein>
    <submittedName>
        <fullName evidence="1">Uncharacterized protein</fullName>
    </submittedName>
</protein>
<dbReference type="OrthoDB" id="6766923at2759"/>
<name>A0A8K0G1Y8_IGNLU</name>
<comment type="caution">
    <text evidence="1">The sequence shown here is derived from an EMBL/GenBank/DDBJ whole genome shotgun (WGS) entry which is preliminary data.</text>
</comment>
<reference evidence="1" key="1">
    <citation type="submission" date="2019-08" db="EMBL/GenBank/DDBJ databases">
        <title>The genome of the North American firefly Photinus pyralis.</title>
        <authorList>
            <consortium name="Photinus pyralis genome working group"/>
            <person name="Fallon T.R."/>
            <person name="Sander Lower S.E."/>
            <person name="Weng J.-K."/>
        </authorList>
    </citation>
    <scope>NUCLEOTIDE SEQUENCE</scope>
    <source>
        <strain evidence="1">TRF0915ILg1</strain>
        <tissue evidence="1">Whole body</tissue>
    </source>
</reference>
<proteinExistence type="predicted"/>
<keyword evidence="2" id="KW-1185">Reference proteome</keyword>